<organism evidence="1 2">
    <name type="scientific">Pleomorphomonas carboxyditropha</name>
    <dbReference type="NCBI Taxonomy" id="2023338"/>
    <lineage>
        <taxon>Bacteria</taxon>
        <taxon>Pseudomonadati</taxon>
        <taxon>Pseudomonadota</taxon>
        <taxon>Alphaproteobacteria</taxon>
        <taxon>Hyphomicrobiales</taxon>
        <taxon>Pleomorphomonadaceae</taxon>
        <taxon>Pleomorphomonas</taxon>
    </lineage>
</organism>
<dbReference type="InterPro" id="IPR012460">
    <property type="entry name" value="DUF1667"/>
</dbReference>
<sequence length="124" mass="12687">MARVVHAIQCIGCPIGCGGEVAVEDGVVAAMTGFTCNKGLAYAAEEVVAPKRMVTTTVRVSGGGLPLLPVVSATPVPKERIFDCLRLLRGVAVEAPVAEGAIIVADALGLGVDFRATRDISLAQ</sequence>
<name>A0A2G9X1T5_9HYPH</name>
<dbReference type="EMBL" id="NQVN01000001">
    <property type="protein sequence ID" value="PIP00939.1"/>
    <property type="molecule type" value="Genomic_DNA"/>
</dbReference>
<accession>A0A2G9X1T5</accession>
<dbReference type="Proteomes" id="UP000231070">
    <property type="component" value="Unassembled WGS sequence"/>
</dbReference>
<dbReference type="InterPro" id="IPR036593">
    <property type="entry name" value="CPE0013-like_sf"/>
</dbReference>
<dbReference type="PANTHER" id="PTHR39450:SF1">
    <property type="entry name" value="DUF1667 DOMAIN-CONTAINING PROTEIN"/>
    <property type="match status" value="1"/>
</dbReference>
<proteinExistence type="predicted"/>
<protein>
    <submittedName>
        <fullName evidence="1">Molybdopterin oxidoreductase</fullName>
    </submittedName>
</protein>
<dbReference type="OrthoDB" id="9811531at2"/>
<evidence type="ECO:0000313" key="1">
    <source>
        <dbReference type="EMBL" id="PIP00939.1"/>
    </source>
</evidence>
<reference evidence="1 2" key="1">
    <citation type="submission" date="2017-08" db="EMBL/GenBank/DDBJ databases">
        <title>Pleomorphomonas carboxidotrophicus sp. nov., a new mesophilic hydrogenogenic carboxidotroph.</title>
        <authorList>
            <person name="Esquivel-Elizondo S."/>
            <person name="Krajmalnik-Brown R."/>
            <person name="Maldonado J."/>
        </authorList>
    </citation>
    <scope>NUCLEOTIDE SEQUENCE [LARGE SCALE GENOMIC DNA]</scope>
    <source>
        <strain evidence="1 2">SVCO-16</strain>
    </source>
</reference>
<dbReference type="AlphaFoldDB" id="A0A2G9X1T5"/>
<dbReference type="Gene3D" id="3.10.530.10">
    <property type="entry name" value="CPE0013-like"/>
    <property type="match status" value="1"/>
</dbReference>
<evidence type="ECO:0000313" key="2">
    <source>
        <dbReference type="Proteomes" id="UP000231070"/>
    </source>
</evidence>
<dbReference type="PANTHER" id="PTHR39450">
    <property type="entry name" value="MOLYBDOPTERIN OXIDOREDUCTASE, 4FE-4S CLUSTER-BINDING SUBUNIT"/>
    <property type="match status" value="1"/>
</dbReference>
<dbReference type="SUPFAM" id="SSF53706">
    <property type="entry name" value="Formate dehydrogenase/DMSO reductase, domains 1-3"/>
    <property type="match status" value="1"/>
</dbReference>
<comment type="caution">
    <text evidence="1">The sequence shown here is derived from an EMBL/GenBank/DDBJ whole genome shotgun (WGS) entry which is preliminary data.</text>
</comment>
<dbReference type="SUPFAM" id="SSF160148">
    <property type="entry name" value="CPE0013-like"/>
    <property type="match status" value="1"/>
</dbReference>
<keyword evidence="2" id="KW-1185">Reference proteome</keyword>
<dbReference type="Pfam" id="PF07892">
    <property type="entry name" value="DUF1667"/>
    <property type="match status" value="1"/>
</dbReference>
<gene>
    <name evidence="1" type="ORF">CJ014_02260</name>
</gene>